<dbReference type="Gene3D" id="3.30.70.20">
    <property type="match status" value="2"/>
</dbReference>
<evidence type="ECO:0000256" key="1">
    <source>
        <dbReference type="ARBA" id="ARBA00001966"/>
    </source>
</evidence>
<keyword evidence="7 10" id="KW-0249">Electron transport</keyword>
<dbReference type="AlphaFoldDB" id="A0A133ULW7"/>
<keyword evidence="3 10" id="KW-0813">Transport</keyword>
<protein>
    <recommendedName>
        <fullName evidence="10">Ferredoxin</fullName>
    </recommendedName>
</protein>
<keyword evidence="6" id="KW-0677">Repeat</keyword>
<dbReference type="Proteomes" id="UP000070284">
    <property type="component" value="Unassembled WGS sequence"/>
</dbReference>
<evidence type="ECO:0000256" key="6">
    <source>
        <dbReference type="ARBA" id="ARBA00022737"/>
    </source>
</evidence>
<dbReference type="GO" id="GO:0016625">
    <property type="term" value="F:oxidoreductase activity, acting on the aldehyde or oxo group of donors, iron-sulfur protein as acceptor"/>
    <property type="evidence" value="ECO:0007669"/>
    <property type="project" value="InterPro"/>
</dbReference>
<sequence>MMSKDPYKNLKITKGAVVEPSTTLVNKTGSWRTFRPVIDHDECIGCGTCEKFCPDMAVKEVEEGRFEVDLEYCKGCGICAKECPVDAIEMVKEEK</sequence>
<dbReference type="GO" id="GO:0009055">
    <property type="term" value="F:electron transfer activity"/>
    <property type="evidence" value="ECO:0007669"/>
    <property type="project" value="UniProtKB-UniRule"/>
</dbReference>
<dbReference type="PROSITE" id="PS00198">
    <property type="entry name" value="4FE4S_FER_1"/>
    <property type="match status" value="1"/>
</dbReference>
<evidence type="ECO:0000256" key="8">
    <source>
        <dbReference type="ARBA" id="ARBA00023004"/>
    </source>
</evidence>
<dbReference type="InterPro" id="IPR017896">
    <property type="entry name" value="4Fe4S_Fe-S-bd"/>
</dbReference>
<comment type="caution">
    <text evidence="12">The sequence shown here is derived from an EMBL/GenBank/DDBJ whole genome shotgun (WGS) entry which is preliminary data.</text>
</comment>
<dbReference type="GO" id="GO:0051539">
    <property type="term" value="F:4 iron, 4 sulfur cluster binding"/>
    <property type="evidence" value="ECO:0007669"/>
    <property type="project" value="UniProtKB-KW"/>
</dbReference>
<evidence type="ECO:0000313" key="12">
    <source>
        <dbReference type="EMBL" id="KXA95106.1"/>
    </source>
</evidence>
<keyword evidence="4" id="KW-0004">4Fe-4S</keyword>
<feature type="domain" description="4Fe-4S ferredoxin-type" evidence="11">
    <location>
        <begin position="34"/>
        <end position="63"/>
    </location>
</feature>
<dbReference type="InterPro" id="IPR011898">
    <property type="entry name" value="PorD_KorD"/>
</dbReference>
<keyword evidence="9 10" id="KW-0411">Iron-sulfur</keyword>
<reference evidence="12 13" key="1">
    <citation type="journal article" date="2016" name="Sci. Rep.">
        <title>Metabolic traits of an uncultured archaeal lineage -MSBL1- from brine pools of the Red Sea.</title>
        <authorList>
            <person name="Mwirichia R."/>
            <person name="Alam I."/>
            <person name="Rashid M."/>
            <person name="Vinu M."/>
            <person name="Ba-Alawi W."/>
            <person name="Anthony Kamau A."/>
            <person name="Kamanda Ngugi D."/>
            <person name="Goker M."/>
            <person name="Klenk H.P."/>
            <person name="Bajic V."/>
            <person name="Stingl U."/>
        </authorList>
    </citation>
    <scope>NUCLEOTIDE SEQUENCE [LARGE SCALE GENOMIC DNA]</scope>
    <source>
        <strain evidence="12">SCGC-AAA259E19</strain>
    </source>
</reference>
<dbReference type="InterPro" id="IPR001080">
    <property type="entry name" value="3Fe4S_ferredoxin"/>
</dbReference>
<comment type="cofactor">
    <cofactor evidence="1">
        <name>[4Fe-4S] cluster</name>
        <dbReference type="ChEBI" id="CHEBI:49883"/>
    </cofactor>
</comment>
<keyword evidence="12" id="KW-0670">Pyruvate</keyword>
<evidence type="ECO:0000256" key="10">
    <source>
        <dbReference type="RuleBase" id="RU368020"/>
    </source>
</evidence>
<dbReference type="NCBIfam" id="TIGR02179">
    <property type="entry name" value="PorD_KorD"/>
    <property type="match status" value="1"/>
</dbReference>
<evidence type="ECO:0000256" key="4">
    <source>
        <dbReference type="ARBA" id="ARBA00022485"/>
    </source>
</evidence>
<dbReference type="PANTHER" id="PTHR43724:SF1">
    <property type="entry name" value="PYRUVATE SYNTHASE SUBUNIT PORD"/>
    <property type="match status" value="1"/>
</dbReference>
<gene>
    <name evidence="12" type="ORF">AKJ65_02525</name>
</gene>
<name>A0A133ULW7_9EURY</name>
<evidence type="ECO:0000256" key="9">
    <source>
        <dbReference type="ARBA" id="ARBA00023014"/>
    </source>
</evidence>
<dbReference type="PROSITE" id="PS51379">
    <property type="entry name" value="4FE4S_FER_2"/>
    <property type="match status" value="2"/>
</dbReference>
<proteinExistence type="predicted"/>
<dbReference type="PRINTS" id="PR00352">
    <property type="entry name" value="3FE4SFRDOXIN"/>
</dbReference>
<evidence type="ECO:0000256" key="3">
    <source>
        <dbReference type="ARBA" id="ARBA00022448"/>
    </source>
</evidence>
<accession>A0A133ULW7</accession>
<evidence type="ECO:0000256" key="2">
    <source>
        <dbReference type="ARBA" id="ARBA00011595"/>
    </source>
</evidence>
<dbReference type="SUPFAM" id="SSF54862">
    <property type="entry name" value="4Fe-4S ferredoxins"/>
    <property type="match status" value="1"/>
</dbReference>
<dbReference type="EMBL" id="LHXO01000025">
    <property type="protein sequence ID" value="KXA95106.1"/>
    <property type="molecule type" value="Genomic_DNA"/>
</dbReference>
<evidence type="ECO:0000259" key="11">
    <source>
        <dbReference type="PROSITE" id="PS51379"/>
    </source>
</evidence>
<dbReference type="GO" id="GO:0005506">
    <property type="term" value="F:iron ion binding"/>
    <property type="evidence" value="ECO:0007669"/>
    <property type="project" value="UniProtKB-UniRule"/>
</dbReference>
<dbReference type="Pfam" id="PF14697">
    <property type="entry name" value="Fer4_21"/>
    <property type="match status" value="1"/>
</dbReference>
<comment type="function">
    <text evidence="10">Ferredoxins are iron-sulfur proteins that transfer electrons in a wide variety of metabolic reactions.</text>
</comment>
<feature type="domain" description="4Fe-4S ferredoxin-type" evidence="11">
    <location>
        <begin position="64"/>
        <end position="93"/>
    </location>
</feature>
<organism evidence="12 13">
    <name type="scientific">candidate division MSBL1 archaeon SCGC-AAA259E19</name>
    <dbReference type="NCBI Taxonomy" id="1698264"/>
    <lineage>
        <taxon>Archaea</taxon>
        <taxon>Methanobacteriati</taxon>
        <taxon>Methanobacteriota</taxon>
        <taxon>candidate division MSBL1</taxon>
    </lineage>
</organism>
<dbReference type="InterPro" id="IPR017900">
    <property type="entry name" value="4Fe4S_Fe_S_CS"/>
</dbReference>
<dbReference type="PANTHER" id="PTHR43724">
    <property type="entry name" value="PYRUVATE SYNTHASE SUBUNIT PORD"/>
    <property type="match status" value="1"/>
</dbReference>
<comment type="subunit">
    <text evidence="2">Heterotetramer of one alpha, one beta, one delta and one gamma chain.</text>
</comment>
<keyword evidence="13" id="KW-1185">Reference proteome</keyword>
<evidence type="ECO:0000313" key="13">
    <source>
        <dbReference type="Proteomes" id="UP000070284"/>
    </source>
</evidence>
<keyword evidence="5 10" id="KW-0479">Metal-binding</keyword>
<evidence type="ECO:0000256" key="7">
    <source>
        <dbReference type="ARBA" id="ARBA00022982"/>
    </source>
</evidence>
<keyword evidence="8 10" id="KW-0408">Iron</keyword>
<evidence type="ECO:0000256" key="5">
    <source>
        <dbReference type="ARBA" id="ARBA00022723"/>
    </source>
</evidence>